<protein>
    <submittedName>
        <fullName evidence="2">Uncharacterized protein</fullName>
    </submittedName>
</protein>
<sequence>MRILWSEKVYDEDYGSLILIKEDFDVEKEGLNKKYYKNIEYYQTSDGEVIKYVNANFSNVPDIICSFNMKASENTQNIDISSFYDLYWEDKKYEIEKIKEKIEDIEDEVKKTGKTQELEDEIKDLKIELTRLQEEQNEYENLIKKMDENNAFTFNNLNIDANSKDDYKFWEIELDSKNNIMIINTYDNKIVTNDFSPEFVLTTLYNYFPTDKIIEYIEKNKDNLKIDFVEPTENFTKTFKRR</sequence>
<evidence type="ECO:0000313" key="3">
    <source>
        <dbReference type="Proteomes" id="UP000003288"/>
    </source>
</evidence>
<comment type="caution">
    <text evidence="2">The sequence shown here is derived from an EMBL/GenBank/DDBJ whole genome shotgun (WGS) entry which is preliminary data.</text>
</comment>
<dbReference type="EMBL" id="ABCJ01000017">
    <property type="protein sequence ID" value="EDM22901.1"/>
    <property type="molecule type" value="Genomic_DNA"/>
</dbReference>
<evidence type="ECO:0000256" key="1">
    <source>
        <dbReference type="SAM" id="Coils"/>
    </source>
</evidence>
<keyword evidence="1" id="KW-0175">Coiled coil</keyword>
<reference evidence="2 3" key="1">
    <citation type="journal article" date="2011" name="Stand. Genomic Sci.">
        <title>Draft genome sequence of Caminibacter mediatlanticus strain TB-2, an epsilonproteobacterium isolated from a deep-sea hydrothermal vent.</title>
        <authorList>
            <person name="Giovannelli D."/>
            <person name="Ferriera S."/>
            <person name="Johnson J."/>
            <person name="Kravitz S."/>
            <person name="Perez-Rodriguez I."/>
            <person name="Ricci J."/>
            <person name="O'Brien C."/>
            <person name="Voordeckers J.W."/>
            <person name="Bini E."/>
            <person name="Vetriani C."/>
        </authorList>
    </citation>
    <scope>NUCLEOTIDE SEQUENCE [LARGE SCALE GENOMIC DNA]</scope>
    <source>
        <strain evidence="2 3">TB-2</strain>
    </source>
</reference>
<dbReference type="Proteomes" id="UP000003288">
    <property type="component" value="Unassembled WGS sequence"/>
</dbReference>
<name>A0AAI9AEX3_9BACT</name>
<feature type="coiled-coil region" evidence="1">
    <location>
        <begin position="88"/>
        <end position="152"/>
    </location>
</feature>
<gene>
    <name evidence="2" type="ORF">CMTB2_05417</name>
</gene>
<proteinExistence type="predicted"/>
<dbReference type="RefSeq" id="WP_007475715.1">
    <property type="nucleotide sequence ID" value="NZ_ABCJ01000017.1"/>
</dbReference>
<accession>A0AAI9AEX3</accession>
<evidence type="ECO:0000313" key="2">
    <source>
        <dbReference type="EMBL" id="EDM22901.1"/>
    </source>
</evidence>
<organism evidence="2 3">
    <name type="scientific">Caminibacter mediatlanticus TB-2</name>
    <dbReference type="NCBI Taxonomy" id="391592"/>
    <lineage>
        <taxon>Bacteria</taxon>
        <taxon>Pseudomonadati</taxon>
        <taxon>Campylobacterota</taxon>
        <taxon>Epsilonproteobacteria</taxon>
        <taxon>Nautiliales</taxon>
        <taxon>Nautiliaceae</taxon>
        <taxon>Caminibacter</taxon>
    </lineage>
</organism>
<dbReference type="AlphaFoldDB" id="A0AAI9AEX3"/>